<keyword evidence="2" id="KW-0732">Signal</keyword>
<name>A0A915NSV9_9BILA</name>
<keyword evidence="3" id="KW-1185">Reference proteome</keyword>
<feature type="region of interest" description="Disordered" evidence="1">
    <location>
        <begin position="444"/>
        <end position="464"/>
    </location>
</feature>
<feature type="region of interest" description="Disordered" evidence="1">
    <location>
        <begin position="222"/>
        <end position="386"/>
    </location>
</feature>
<evidence type="ECO:0000313" key="4">
    <source>
        <dbReference type="WBParaSite" id="scf7180000420591.g5506"/>
    </source>
</evidence>
<feature type="compositionally biased region" description="Polar residues" evidence="1">
    <location>
        <begin position="238"/>
        <end position="248"/>
    </location>
</feature>
<evidence type="ECO:0000313" key="3">
    <source>
        <dbReference type="Proteomes" id="UP000887560"/>
    </source>
</evidence>
<feature type="region of interest" description="Disordered" evidence="1">
    <location>
        <begin position="621"/>
        <end position="644"/>
    </location>
</feature>
<proteinExistence type="predicted"/>
<feature type="compositionally biased region" description="Basic and acidic residues" evidence="1">
    <location>
        <begin position="249"/>
        <end position="269"/>
    </location>
</feature>
<accession>A0A915NSV9</accession>
<feature type="compositionally biased region" description="Basic and acidic residues" evidence="1">
    <location>
        <begin position="222"/>
        <end position="235"/>
    </location>
</feature>
<dbReference type="Proteomes" id="UP000887560">
    <property type="component" value="Unplaced"/>
</dbReference>
<feature type="compositionally biased region" description="Basic and acidic residues" evidence="1">
    <location>
        <begin position="361"/>
        <end position="375"/>
    </location>
</feature>
<dbReference type="WBParaSite" id="scf7180000420591.g5506">
    <property type="protein sequence ID" value="scf7180000420591.g5506"/>
    <property type="gene ID" value="scf7180000420591.g5506"/>
</dbReference>
<feature type="chain" id="PRO_5038101248" evidence="2">
    <location>
        <begin position="26"/>
        <end position="653"/>
    </location>
</feature>
<reference evidence="4" key="1">
    <citation type="submission" date="2022-11" db="UniProtKB">
        <authorList>
            <consortium name="WormBaseParasite"/>
        </authorList>
    </citation>
    <scope>IDENTIFICATION</scope>
</reference>
<feature type="signal peptide" evidence="2">
    <location>
        <begin position="1"/>
        <end position="25"/>
    </location>
</feature>
<sequence>MIHQKFNKILLLFLLLIYYARKIEGGNVGEDEGDGGKIIWSEGEVEGEKVEFEGWKGGELGGIGGEIESGKEGQIEVKGGGGKGGELEQGRGELGGIKSDIERGEGGQIEVKEGERVPEQFIKKSDKETKSLKKVWGKIENKKDEIGDEKEYKNDFPSLIDSKNVTKKTMKFKYLSAKKDSSTSNNSEGELDCKQKCLEDSKHIGELDCKEKCLEDPQHIKDEGIEGSELNKLKAENLVSTSEATQKSSGEEEKIDTKNEEVGKVVQTEEKEEEDEEDPQVIQNEDEEKEEDPQDIQNEEDEETELNLKNLFLSEPSEISSEYEDNSVVLDEENNEEKDELNDIKGKGKIGKGVWRHKHQQPIEREVKESEHTESKLQPTKSFRRRSRKKTLEWNLRRIGLEESVASNSPKELVKGPLSNTFKGTRNIRGSYNHPKPLIITRNRQHQQNHPKPLVINRPNQRNPQTPLNHQFSMSPMTSPANMHPTPIYSQDQHYVLPQHPHQEPPYSPHMVPPMPIYSEVHHILPQHPYHPSYQQYPHQPPPHPQPPHQVTVINHHYYIHPQPFIQHGQMPNMLVQQSSFPYPLHGHNQIMPTPLLHPASDPNVDLSLTIPKERLILTQDETSQPPNPTWGGGGTLAGTGGTLTDSLIFSGT</sequence>
<evidence type="ECO:0000256" key="2">
    <source>
        <dbReference type="SAM" id="SignalP"/>
    </source>
</evidence>
<organism evidence="3 4">
    <name type="scientific">Meloidogyne floridensis</name>
    <dbReference type="NCBI Taxonomy" id="298350"/>
    <lineage>
        <taxon>Eukaryota</taxon>
        <taxon>Metazoa</taxon>
        <taxon>Ecdysozoa</taxon>
        <taxon>Nematoda</taxon>
        <taxon>Chromadorea</taxon>
        <taxon>Rhabditida</taxon>
        <taxon>Tylenchina</taxon>
        <taxon>Tylenchomorpha</taxon>
        <taxon>Tylenchoidea</taxon>
        <taxon>Meloidogynidae</taxon>
        <taxon>Meloidogyninae</taxon>
        <taxon>Meloidogyne</taxon>
    </lineage>
</organism>
<dbReference type="AlphaFoldDB" id="A0A915NSV9"/>
<feature type="compositionally biased region" description="Acidic residues" evidence="1">
    <location>
        <begin position="270"/>
        <end position="305"/>
    </location>
</feature>
<feature type="compositionally biased region" description="Basic residues" evidence="1">
    <location>
        <begin position="347"/>
        <end position="360"/>
    </location>
</feature>
<protein>
    <submittedName>
        <fullName evidence="4">Uncharacterized protein</fullName>
    </submittedName>
</protein>
<evidence type="ECO:0000256" key="1">
    <source>
        <dbReference type="SAM" id="MobiDB-lite"/>
    </source>
</evidence>
<feature type="compositionally biased region" description="Acidic residues" evidence="1">
    <location>
        <begin position="321"/>
        <end position="340"/>
    </location>
</feature>
<feature type="region of interest" description="Disordered" evidence="1">
    <location>
        <begin position="73"/>
        <end position="100"/>
    </location>
</feature>
<feature type="compositionally biased region" description="Gly residues" evidence="1">
    <location>
        <begin position="631"/>
        <end position="642"/>
    </location>
</feature>